<gene>
    <name evidence="1" type="ORF">AK812_SmicGene24839</name>
</gene>
<dbReference type="AlphaFoldDB" id="A0A1Q9DDL8"/>
<accession>A0A1Q9DDL8</accession>
<dbReference type="EMBL" id="LSRX01000589">
    <property type="protein sequence ID" value="OLP93259.1"/>
    <property type="molecule type" value="Genomic_DNA"/>
</dbReference>
<evidence type="ECO:0000313" key="1">
    <source>
        <dbReference type="EMBL" id="OLP93259.1"/>
    </source>
</evidence>
<reference evidence="1 2" key="1">
    <citation type="submission" date="2016-02" db="EMBL/GenBank/DDBJ databases">
        <title>Genome analysis of coral dinoflagellate symbionts highlights evolutionary adaptations to a symbiotic lifestyle.</title>
        <authorList>
            <person name="Aranda M."/>
            <person name="Li Y."/>
            <person name="Liew Y.J."/>
            <person name="Baumgarten S."/>
            <person name="Simakov O."/>
            <person name="Wilson M."/>
            <person name="Piel J."/>
            <person name="Ashoor H."/>
            <person name="Bougouffa S."/>
            <person name="Bajic V.B."/>
            <person name="Ryu T."/>
            <person name="Ravasi T."/>
            <person name="Bayer T."/>
            <person name="Micklem G."/>
            <person name="Kim H."/>
            <person name="Bhak J."/>
            <person name="Lajeunesse T.C."/>
            <person name="Voolstra C.R."/>
        </authorList>
    </citation>
    <scope>NUCLEOTIDE SEQUENCE [LARGE SCALE GENOMIC DNA]</scope>
    <source>
        <strain evidence="1 2">CCMP2467</strain>
    </source>
</reference>
<name>A0A1Q9DDL8_SYMMI</name>
<proteinExistence type="predicted"/>
<comment type="caution">
    <text evidence="1">The sequence shown here is derived from an EMBL/GenBank/DDBJ whole genome shotgun (WGS) entry which is preliminary data.</text>
</comment>
<sequence>MALPSSPPFRRFNENQQLVRDGPNDYIHLRGGTKKLVRSLHLQPDGNYRVTKLEKIRGRRRNGRPYKRETLLPVTLDGLGRQNDSLGEVQAHRNVIAAALRKMG</sequence>
<keyword evidence="2" id="KW-1185">Reference proteome</keyword>
<organism evidence="1 2">
    <name type="scientific">Symbiodinium microadriaticum</name>
    <name type="common">Dinoflagellate</name>
    <name type="synonym">Zooxanthella microadriatica</name>
    <dbReference type="NCBI Taxonomy" id="2951"/>
    <lineage>
        <taxon>Eukaryota</taxon>
        <taxon>Sar</taxon>
        <taxon>Alveolata</taxon>
        <taxon>Dinophyceae</taxon>
        <taxon>Suessiales</taxon>
        <taxon>Symbiodiniaceae</taxon>
        <taxon>Symbiodinium</taxon>
    </lineage>
</organism>
<protein>
    <submittedName>
        <fullName evidence="1">Uncharacterized protein</fullName>
    </submittedName>
</protein>
<evidence type="ECO:0000313" key="2">
    <source>
        <dbReference type="Proteomes" id="UP000186817"/>
    </source>
</evidence>
<dbReference type="Proteomes" id="UP000186817">
    <property type="component" value="Unassembled WGS sequence"/>
</dbReference>
<feature type="non-terminal residue" evidence="1">
    <location>
        <position position="104"/>
    </location>
</feature>